<name>A0A6N7IPW0_9FIRM</name>
<dbReference type="PANTHER" id="PTHR33121">
    <property type="entry name" value="CYCLIC DI-GMP PHOSPHODIESTERASE PDEF"/>
    <property type="match status" value="1"/>
</dbReference>
<sequence>MDLIREIIAGRRICTLFQPIHDLRKGEIMGYEALTRGPAGPLQAAADLFTAAASHGLRTELELACFREALNNAGSLPPGKLLFLNFHPLTLAGHWEAILDGLGGLRRRAVIEITESSGQIRSCAKAQEQLRAAGVRIALDDVGAGDRALANMCEFQADFLKLDRSFIEGLMKPKNGAADRYRSMVRTLVDYAQRAGIEVIAEGVETEKQLLETVMAGIHLVQGFYFGKPRPAEYWAQNPVKERQAVYRG</sequence>
<keyword evidence="3" id="KW-1185">Reference proteome</keyword>
<dbReference type="InterPro" id="IPR001633">
    <property type="entry name" value="EAL_dom"/>
</dbReference>
<proteinExistence type="predicted"/>
<dbReference type="CDD" id="cd01948">
    <property type="entry name" value="EAL"/>
    <property type="match status" value="1"/>
</dbReference>
<dbReference type="Gene3D" id="3.20.20.450">
    <property type="entry name" value="EAL domain"/>
    <property type="match status" value="1"/>
</dbReference>
<dbReference type="AlphaFoldDB" id="A0A6N7IPW0"/>
<dbReference type="EMBL" id="WHYR01000009">
    <property type="protein sequence ID" value="MQL51633.1"/>
    <property type="molecule type" value="Genomic_DNA"/>
</dbReference>
<dbReference type="SMART" id="SM00052">
    <property type="entry name" value="EAL"/>
    <property type="match status" value="1"/>
</dbReference>
<accession>A0A6N7IPW0</accession>
<dbReference type="Proteomes" id="UP000441717">
    <property type="component" value="Unassembled WGS sequence"/>
</dbReference>
<dbReference type="RefSeq" id="WP_152945561.1">
    <property type="nucleotide sequence ID" value="NZ_WHYR01000009.1"/>
</dbReference>
<evidence type="ECO:0000313" key="2">
    <source>
        <dbReference type="EMBL" id="MQL51633.1"/>
    </source>
</evidence>
<reference evidence="2 3" key="1">
    <citation type="submission" date="2019-10" db="EMBL/GenBank/DDBJ databases">
        <title>Comparative genomics of sulfur disproportionating microorganisms.</title>
        <authorList>
            <person name="Ward L.M."/>
            <person name="Bertran E."/>
            <person name="Johnston D."/>
        </authorList>
    </citation>
    <scope>NUCLEOTIDE SEQUENCE [LARGE SCALE GENOMIC DNA]</scope>
    <source>
        <strain evidence="2 3">DSM 14055</strain>
    </source>
</reference>
<dbReference type="SUPFAM" id="SSF141868">
    <property type="entry name" value="EAL domain-like"/>
    <property type="match status" value="1"/>
</dbReference>
<dbReference type="PANTHER" id="PTHR33121:SF76">
    <property type="entry name" value="SIGNALING PROTEIN"/>
    <property type="match status" value="1"/>
</dbReference>
<dbReference type="InterPro" id="IPR050706">
    <property type="entry name" value="Cyclic-di-GMP_PDE-like"/>
</dbReference>
<dbReference type="InterPro" id="IPR035919">
    <property type="entry name" value="EAL_sf"/>
</dbReference>
<comment type="caution">
    <text evidence="2">The sequence shown here is derived from an EMBL/GenBank/DDBJ whole genome shotgun (WGS) entry which is preliminary data.</text>
</comment>
<evidence type="ECO:0000313" key="3">
    <source>
        <dbReference type="Proteomes" id="UP000441717"/>
    </source>
</evidence>
<dbReference type="OrthoDB" id="9813903at2"/>
<dbReference type="Pfam" id="PF00563">
    <property type="entry name" value="EAL"/>
    <property type="match status" value="1"/>
</dbReference>
<feature type="domain" description="EAL" evidence="1">
    <location>
        <begin position="1"/>
        <end position="243"/>
    </location>
</feature>
<dbReference type="PROSITE" id="PS50883">
    <property type="entry name" value="EAL"/>
    <property type="match status" value="1"/>
</dbReference>
<protein>
    <submittedName>
        <fullName evidence="2">EAL domain-containing protein</fullName>
    </submittedName>
</protein>
<organism evidence="2 3">
    <name type="scientific">Desulfofundulus thermobenzoicus</name>
    <dbReference type="NCBI Taxonomy" id="29376"/>
    <lineage>
        <taxon>Bacteria</taxon>
        <taxon>Bacillati</taxon>
        <taxon>Bacillota</taxon>
        <taxon>Clostridia</taxon>
        <taxon>Eubacteriales</taxon>
        <taxon>Peptococcaceae</taxon>
        <taxon>Desulfofundulus</taxon>
    </lineage>
</organism>
<gene>
    <name evidence="2" type="ORF">GFC01_05030</name>
</gene>
<dbReference type="GO" id="GO:0071111">
    <property type="term" value="F:cyclic-guanylate-specific phosphodiesterase activity"/>
    <property type="evidence" value="ECO:0007669"/>
    <property type="project" value="InterPro"/>
</dbReference>
<evidence type="ECO:0000259" key="1">
    <source>
        <dbReference type="PROSITE" id="PS50883"/>
    </source>
</evidence>